<dbReference type="Pfam" id="PF00118">
    <property type="entry name" value="Cpn60_TCP1"/>
    <property type="match status" value="1"/>
</dbReference>
<sequence>MCVCVSGCSEMLIAKAMSDLANRMPGKEAVAMKSFAKALSMLPTIITDNVGYDSAELVSQLRATHQDNKITFGLDMSQGAVGDMAALGITESFQVKRQVLLSAAEMAEMTLCVDNIIKAAPR</sequence>
<keyword evidence="3" id="KW-0067">ATP-binding</keyword>
<protein>
    <recommendedName>
        <fullName evidence="7">T-complex protein 1 subunit beta</fullName>
    </recommendedName>
</protein>
<dbReference type="FunFam" id="1.10.560.10:FF:000017">
    <property type="entry name" value="T-complex protein 1 subunit eta"/>
    <property type="match status" value="1"/>
</dbReference>
<dbReference type="GO" id="GO:0005832">
    <property type="term" value="C:chaperonin-containing T-complex"/>
    <property type="evidence" value="ECO:0007669"/>
    <property type="project" value="UniProtKB-ARBA"/>
</dbReference>
<dbReference type="GO" id="GO:0140662">
    <property type="term" value="F:ATP-dependent protein folding chaperone"/>
    <property type="evidence" value="ECO:0007669"/>
    <property type="project" value="InterPro"/>
</dbReference>
<organism evidence="5 6">
    <name type="scientific">Cyprinus carpio</name>
    <name type="common">Common carp</name>
    <dbReference type="NCBI Taxonomy" id="7962"/>
    <lineage>
        <taxon>Eukaryota</taxon>
        <taxon>Metazoa</taxon>
        <taxon>Chordata</taxon>
        <taxon>Craniata</taxon>
        <taxon>Vertebrata</taxon>
        <taxon>Euteleostomi</taxon>
        <taxon>Actinopterygii</taxon>
        <taxon>Neopterygii</taxon>
        <taxon>Teleostei</taxon>
        <taxon>Ostariophysi</taxon>
        <taxon>Cypriniformes</taxon>
        <taxon>Cyprinidae</taxon>
        <taxon>Cyprininae</taxon>
        <taxon>Cyprinus</taxon>
    </lineage>
</organism>
<dbReference type="Proteomes" id="UP000694427">
    <property type="component" value="Unplaced"/>
</dbReference>
<dbReference type="AlphaFoldDB" id="A0A8C1N3U3"/>
<keyword evidence="6" id="KW-1185">Reference proteome</keyword>
<name>A0A8C1N3U3_CYPCA</name>
<evidence type="ECO:0000256" key="2">
    <source>
        <dbReference type="ARBA" id="ARBA00022741"/>
    </source>
</evidence>
<evidence type="ECO:0000313" key="6">
    <source>
        <dbReference type="Proteomes" id="UP000694427"/>
    </source>
</evidence>
<proteinExistence type="inferred from homology"/>
<reference evidence="5" key="1">
    <citation type="submission" date="2025-08" db="UniProtKB">
        <authorList>
            <consortium name="Ensembl"/>
        </authorList>
    </citation>
    <scope>IDENTIFICATION</scope>
</reference>
<dbReference type="Gene3D" id="1.10.560.10">
    <property type="entry name" value="GroEL-like equatorial domain"/>
    <property type="match status" value="1"/>
</dbReference>
<reference evidence="5" key="2">
    <citation type="submission" date="2025-09" db="UniProtKB">
        <authorList>
            <consortium name="Ensembl"/>
        </authorList>
    </citation>
    <scope>IDENTIFICATION</scope>
</reference>
<dbReference type="GO" id="GO:0005524">
    <property type="term" value="F:ATP binding"/>
    <property type="evidence" value="ECO:0007669"/>
    <property type="project" value="UniProtKB-KW"/>
</dbReference>
<evidence type="ECO:0000256" key="4">
    <source>
        <dbReference type="ARBA" id="ARBA00023186"/>
    </source>
</evidence>
<comment type="similarity">
    <text evidence="1">Belongs to the TCP-1 chaperonin family.</text>
</comment>
<evidence type="ECO:0008006" key="7">
    <source>
        <dbReference type="Google" id="ProtNLM"/>
    </source>
</evidence>
<dbReference type="InterPro" id="IPR027413">
    <property type="entry name" value="GROEL-like_equatorial_sf"/>
</dbReference>
<dbReference type="PANTHER" id="PTHR11353">
    <property type="entry name" value="CHAPERONIN"/>
    <property type="match status" value="1"/>
</dbReference>
<accession>A0A8C1N3U3</accession>
<evidence type="ECO:0000256" key="1">
    <source>
        <dbReference type="ARBA" id="ARBA00008020"/>
    </source>
</evidence>
<keyword evidence="4" id="KW-0143">Chaperone</keyword>
<evidence type="ECO:0000256" key="3">
    <source>
        <dbReference type="ARBA" id="ARBA00022840"/>
    </source>
</evidence>
<evidence type="ECO:0000313" key="5">
    <source>
        <dbReference type="Ensembl" id="ENSCCRP00010086541.1"/>
    </source>
</evidence>
<keyword evidence="2" id="KW-0547">Nucleotide-binding</keyword>
<dbReference type="InterPro" id="IPR002423">
    <property type="entry name" value="Cpn60/GroEL/TCP-1"/>
</dbReference>
<dbReference type="SUPFAM" id="SSF48592">
    <property type="entry name" value="GroEL equatorial domain-like"/>
    <property type="match status" value="1"/>
</dbReference>
<dbReference type="InterPro" id="IPR017998">
    <property type="entry name" value="Chaperone_TCP-1"/>
</dbReference>
<dbReference type="Ensembl" id="ENSCCRT00010095987.1">
    <property type="protein sequence ID" value="ENSCCRP00010086541.1"/>
    <property type="gene ID" value="ENSCCRG00010037803.1"/>
</dbReference>